<evidence type="ECO:0000313" key="2">
    <source>
        <dbReference type="EMBL" id="VFU56947.1"/>
    </source>
</evidence>
<name>A0A6N2N7I7_SALVM</name>
<feature type="transmembrane region" description="Helical" evidence="1">
    <location>
        <begin position="16"/>
        <end position="36"/>
    </location>
</feature>
<keyword evidence="1" id="KW-1133">Transmembrane helix</keyword>
<reference evidence="2" key="1">
    <citation type="submission" date="2019-03" db="EMBL/GenBank/DDBJ databases">
        <authorList>
            <person name="Mank J."/>
            <person name="Almeida P."/>
        </authorList>
    </citation>
    <scope>NUCLEOTIDE SEQUENCE</scope>
    <source>
        <strain evidence="2">78183</strain>
    </source>
</reference>
<gene>
    <name evidence="2" type="ORF">SVIM_LOCUS411072</name>
</gene>
<evidence type="ECO:0000256" key="1">
    <source>
        <dbReference type="SAM" id="Phobius"/>
    </source>
</evidence>
<keyword evidence="1" id="KW-0812">Transmembrane</keyword>
<dbReference type="AlphaFoldDB" id="A0A6N2N7I7"/>
<proteinExistence type="predicted"/>
<accession>A0A6N2N7I7</accession>
<sequence length="71" mass="8073">MISFHGWIPDPRPSNFVFHATVIYAISSQSLSLLYYSPEELKTKKKYNPFNQLCLIDSGSLPKVQLPVEST</sequence>
<keyword evidence="1" id="KW-0472">Membrane</keyword>
<organism evidence="2">
    <name type="scientific">Salix viminalis</name>
    <name type="common">Common osier</name>
    <name type="synonym">Basket willow</name>
    <dbReference type="NCBI Taxonomy" id="40686"/>
    <lineage>
        <taxon>Eukaryota</taxon>
        <taxon>Viridiplantae</taxon>
        <taxon>Streptophyta</taxon>
        <taxon>Embryophyta</taxon>
        <taxon>Tracheophyta</taxon>
        <taxon>Spermatophyta</taxon>
        <taxon>Magnoliopsida</taxon>
        <taxon>eudicotyledons</taxon>
        <taxon>Gunneridae</taxon>
        <taxon>Pentapetalae</taxon>
        <taxon>rosids</taxon>
        <taxon>fabids</taxon>
        <taxon>Malpighiales</taxon>
        <taxon>Salicaceae</taxon>
        <taxon>Saliceae</taxon>
        <taxon>Salix</taxon>
    </lineage>
</organism>
<protein>
    <submittedName>
        <fullName evidence="2">Uncharacterized protein</fullName>
    </submittedName>
</protein>
<dbReference type="EMBL" id="CAADRP010001930">
    <property type="protein sequence ID" value="VFU56947.1"/>
    <property type="molecule type" value="Genomic_DNA"/>
</dbReference>